<evidence type="ECO:0000313" key="10">
    <source>
        <dbReference type="Proteomes" id="UP000472263"/>
    </source>
</evidence>
<dbReference type="InParanoid" id="A0A667WPW4"/>
<evidence type="ECO:0000256" key="7">
    <source>
        <dbReference type="ARBA" id="ARBA00038868"/>
    </source>
</evidence>
<evidence type="ECO:0000256" key="6">
    <source>
        <dbReference type="ARBA" id="ARBA00036320"/>
    </source>
</evidence>
<reference evidence="9" key="2">
    <citation type="submission" date="2025-08" db="UniProtKB">
        <authorList>
            <consortium name="Ensembl"/>
        </authorList>
    </citation>
    <scope>IDENTIFICATION</scope>
</reference>
<evidence type="ECO:0000313" key="9">
    <source>
        <dbReference type="Ensembl" id="ENSMMDP00005004177.1"/>
    </source>
</evidence>
<dbReference type="SUPFAM" id="SSF50494">
    <property type="entry name" value="Trypsin-like serine proteases"/>
    <property type="match status" value="1"/>
</dbReference>
<dbReference type="InterPro" id="IPR018114">
    <property type="entry name" value="TRYPSIN_HIS"/>
</dbReference>
<dbReference type="PROSITE" id="PS00134">
    <property type="entry name" value="TRYPSIN_HIS"/>
    <property type="match status" value="1"/>
</dbReference>
<reference evidence="9" key="3">
    <citation type="submission" date="2025-09" db="UniProtKB">
        <authorList>
            <consortium name="Ensembl"/>
        </authorList>
    </citation>
    <scope>IDENTIFICATION</scope>
</reference>
<evidence type="ECO:0000256" key="4">
    <source>
        <dbReference type="ARBA" id="ARBA00022801"/>
    </source>
</evidence>
<keyword evidence="2" id="KW-0964">Secreted</keyword>
<dbReference type="PANTHER" id="PTHR24264:SF65">
    <property type="entry name" value="SRCR DOMAIN-CONTAINING PROTEIN"/>
    <property type="match status" value="1"/>
</dbReference>
<dbReference type="InterPro" id="IPR043504">
    <property type="entry name" value="Peptidase_S1_PA_chymotrypsin"/>
</dbReference>
<dbReference type="GO" id="GO:0004252">
    <property type="term" value="F:serine-type endopeptidase activity"/>
    <property type="evidence" value="ECO:0007669"/>
    <property type="project" value="UniProtKB-EC"/>
</dbReference>
<accession>A0A667WPW4</accession>
<protein>
    <recommendedName>
        <fullName evidence="7">trypsin</fullName>
        <ecNumber evidence="7">3.4.21.4</ecNumber>
    </recommendedName>
</protein>
<dbReference type="Pfam" id="PF00089">
    <property type="entry name" value="Trypsin"/>
    <property type="match status" value="1"/>
</dbReference>
<name>A0A667WPW4_9TELE</name>
<reference evidence="9" key="1">
    <citation type="submission" date="2019-06" db="EMBL/GenBank/DDBJ databases">
        <authorList>
            <consortium name="Wellcome Sanger Institute Data Sharing"/>
        </authorList>
    </citation>
    <scope>NUCLEOTIDE SEQUENCE [LARGE SCALE GENOMIC DNA]</scope>
</reference>
<dbReference type="Gene3D" id="2.40.10.10">
    <property type="entry name" value="Trypsin-like serine proteases"/>
    <property type="match status" value="1"/>
</dbReference>
<dbReference type="Ensembl" id="ENSMMDT00005004291.1">
    <property type="protein sequence ID" value="ENSMMDP00005004177.1"/>
    <property type="gene ID" value="ENSMMDG00005002308.1"/>
</dbReference>
<dbReference type="PANTHER" id="PTHR24264">
    <property type="entry name" value="TRYPSIN-RELATED"/>
    <property type="match status" value="1"/>
</dbReference>
<sequence>MERCVDKPLQGDWWIRGQQDSGSRFEKVLLSHQEDNFTVGDVHKRIIGGRPCRPDERLYHVQLRGFFQNSTYTEETLCGGSLISDQWILTASHCWPSEPGW</sequence>
<dbReference type="GeneTree" id="ENSGT01150000287084"/>
<comment type="subcellular location">
    <subcellularLocation>
        <location evidence="1">Secreted</location>
    </subcellularLocation>
</comment>
<comment type="catalytic activity">
    <reaction evidence="6">
        <text>Preferential cleavage: Arg-|-Xaa, Lys-|-Xaa.</text>
        <dbReference type="EC" id="3.4.21.4"/>
    </reaction>
</comment>
<evidence type="ECO:0000256" key="2">
    <source>
        <dbReference type="ARBA" id="ARBA00022525"/>
    </source>
</evidence>
<evidence type="ECO:0000256" key="5">
    <source>
        <dbReference type="ARBA" id="ARBA00022825"/>
    </source>
</evidence>
<dbReference type="EC" id="3.4.21.4" evidence="7"/>
<dbReference type="InterPro" id="IPR009003">
    <property type="entry name" value="Peptidase_S1_PA"/>
</dbReference>
<evidence type="ECO:0000259" key="8">
    <source>
        <dbReference type="Pfam" id="PF00089"/>
    </source>
</evidence>
<dbReference type="InterPro" id="IPR001254">
    <property type="entry name" value="Trypsin_dom"/>
</dbReference>
<evidence type="ECO:0000256" key="3">
    <source>
        <dbReference type="ARBA" id="ARBA00022670"/>
    </source>
</evidence>
<keyword evidence="4" id="KW-0378">Hydrolase</keyword>
<proteinExistence type="predicted"/>
<keyword evidence="3" id="KW-0645">Protease</keyword>
<dbReference type="AlphaFoldDB" id="A0A667WPW4"/>
<keyword evidence="10" id="KW-1185">Reference proteome</keyword>
<evidence type="ECO:0000256" key="1">
    <source>
        <dbReference type="ARBA" id="ARBA00004613"/>
    </source>
</evidence>
<keyword evidence="5" id="KW-0720">Serine protease</keyword>
<organism evidence="9 10">
    <name type="scientific">Myripristis murdjan</name>
    <name type="common">pinecone soldierfish</name>
    <dbReference type="NCBI Taxonomy" id="586833"/>
    <lineage>
        <taxon>Eukaryota</taxon>
        <taxon>Metazoa</taxon>
        <taxon>Chordata</taxon>
        <taxon>Craniata</taxon>
        <taxon>Vertebrata</taxon>
        <taxon>Euteleostomi</taxon>
        <taxon>Actinopterygii</taxon>
        <taxon>Neopterygii</taxon>
        <taxon>Teleostei</taxon>
        <taxon>Neoteleostei</taxon>
        <taxon>Acanthomorphata</taxon>
        <taxon>Holocentriformes</taxon>
        <taxon>Holocentridae</taxon>
        <taxon>Myripristis</taxon>
    </lineage>
</organism>
<dbReference type="GO" id="GO:0005615">
    <property type="term" value="C:extracellular space"/>
    <property type="evidence" value="ECO:0007669"/>
    <property type="project" value="TreeGrafter"/>
</dbReference>
<dbReference type="Proteomes" id="UP000472263">
    <property type="component" value="Chromosome 1"/>
</dbReference>
<feature type="domain" description="Peptidase S1" evidence="8">
    <location>
        <begin position="46"/>
        <end position="97"/>
    </location>
</feature>
<dbReference type="InterPro" id="IPR050127">
    <property type="entry name" value="Serine_Proteases_S1"/>
</dbReference>
<dbReference type="GO" id="GO:0006508">
    <property type="term" value="P:proteolysis"/>
    <property type="evidence" value="ECO:0007669"/>
    <property type="project" value="UniProtKB-KW"/>
</dbReference>